<feature type="signal peptide" evidence="2">
    <location>
        <begin position="1"/>
        <end position="40"/>
    </location>
</feature>
<dbReference type="InterPro" id="IPR051922">
    <property type="entry name" value="Bact_Sporulation_Assoc"/>
</dbReference>
<dbReference type="AlphaFoldDB" id="A0ABD4T217"/>
<dbReference type="RefSeq" id="WP_250833285.1">
    <property type="nucleotide sequence ID" value="NZ_JTHE03000044.1"/>
</dbReference>
<feature type="compositionally biased region" description="Low complexity" evidence="1">
    <location>
        <begin position="581"/>
        <end position="595"/>
    </location>
</feature>
<evidence type="ECO:0000313" key="5">
    <source>
        <dbReference type="Proteomes" id="UP000031561"/>
    </source>
</evidence>
<keyword evidence="2" id="KW-0732">Signal</keyword>
<feature type="region of interest" description="Disordered" evidence="1">
    <location>
        <begin position="565"/>
        <end position="598"/>
    </location>
</feature>
<dbReference type="EMBL" id="JTHE03000044">
    <property type="protein sequence ID" value="MCM1982634.1"/>
    <property type="molecule type" value="Genomic_DNA"/>
</dbReference>
<organism evidence="4 5">
    <name type="scientific">Lyngbya confervoides BDU141951</name>
    <dbReference type="NCBI Taxonomy" id="1574623"/>
    <lineage>
        <taxon>Bacteria</taxon>
        <taxon>Bacillati</taxon>
        <taxon>Cyanobacteriota</taxon>
        <taxon>Cyanophyceae</taxon>
        <taxon>Oscillatoriophycideae</taxon>
        <taxon>Oscillatoriales</taxon>
        <taxon>Microcoleaceae</taxon>
        <taxon>Lyngbya</taxon>
    </lineage>
</organism>
<comment type="caution">
    <text evidence="4">The sequence shown here is derived from an EMBL/GenBank/DDBJ whole genome shotgun (WGS) entry which is preliminary data.</text>
</comment>
<protein>
    <submittedName>
        <fullName evidence="4">SpoIID/LytB domain-containing protein</fullName>
    </submittedName>
</protein>
<reference evidence="4 5" key="1">
    <citation type="journal article" date="2015" name="Genome Announc.">
        <title>Draft Genome Sequence of Filamentous Marine Cyanobacterium Lyngbya confervoides Strain BDU141951.</title>
        <authorList>
            <person name="Chandrababunaidu M.M."/>
            <person name="Sen D."/>
            <person name="Tripathy S."/>
        </authorList>
    </citation>
    <scope>NUCLEOTIDE SEQUENCE [LARGE SCALE GENOMIC DNA]</scope>
    <source>
        <strain evidence="4 5">BDU141951</strain>
    </source>
</reference>
<name>A0ABD4T217_9CYAN</name>
<feature type="chain" id="PRO_5044889410" evidence="2">
    <location>
        <begin position="41"/>
        <end position="625"/>
    </location>
</feature>
<feature type="compositionally biased region" description="Pro residues" evidence="1">
    <location>
        <begin position="569"/>
        <end position="580"/>
    </location>
</feature>
<evidence type="ECO:0000259" key="3">
    <source>
        <dbReference type="Pfam" id="PF08486"/>
    </source>
</evidence>
<proteinExistence type="predicted"/>
<dbReference type="NCBIfam" id="TIGR02669">
    <property type="entry name" value="SpoIID_LytB"/>
    <property type="match status" value="1"/>
</dbReference>
<dbReference type="InterPro" id="IPR013486">
    <property type="entry name" value="SpoIID/LytB"/>
</dbReference>
<evidence type="ECO:0000256" key="2">
    <source>
        <dbReference type="SAM" id="SignalP"/>
    </source>
</evidence>
<evidence type="ECO:0000256" key="1">
    <source>
        <dbReference type="SAM" id="MobiDB-lite"/>
    </source>
</evidence>
<keyword evidence="5" id="KW-1185">Reference proteome</keyword>
<dbReference type="InterPro" id="IPR013693">
    <property type="entry name" value="SpoIID/LytB_N"/>
</dbReference>
<gene>
    <name evidence="4" type="ORF">QQ91_0007325</name>
</gene>
<dbReference type="PANTHER" id="PTHR30032:SF4">
    <property type="entry name" value="AMIDASE ENHANCER"/>
    <property type="match status" value="1"/>
</dbReference>
<evidence type="ECO:0000313" key="4">
    <source>
        <dbReference type="EMBL" id="MCM1982634.1"/>
    </source>
</evidence>
<dbReference type="Pfam" id="PF08486">
    <property type="entry name" value="SpoIID"/>
    <property type="match status" value="1"/>
</dbReference>
<sequence>MVAFALLSRFQSPLPTRMTLNFALGGSVLLSLLAPAFTRAAVAQTPLNPTLKIGVVQRFGEKKTDKLMIQAMPGDQLTLEFPSQGKAQTITANQVEFDIQMKPFSEPQTTRQVVISTHRSFESAEAKGNELRTLGLQVELAQPDQWQVWGKRSFYVTEQNQLWLLNQVKARGFPNAFIAQKTRTEKPQLSWTSNGFRYHRDAVKIKSGTGQFKVNSDRFAGTLNFQKNAYGTYTLVNQVPIETYLRGVVPYEIGPQAPDAAIQAQSIIARTYALRNLRRFKIDDYELCATTQCQVYKGLDAATPRVDRAIAATQGQVLTYNNELVDALYSSTTGGVTARFEDVWEGQTRPYLQAKIDAVPNQVWDLTTRPLSEEANFRSFINLKKGFNEETWNHFRWSRDSSLAQVNQELKQFLTSEKHPLANFNQVSDIQVTQRSPGGRVQQLSVTTDLGTVQLTKDEILRALEGPNSLLFYVQRQTEPAAPPEAAADPRETGDLPPTLKGFTFIGGGLGHAVGLSQTGSYRLSDLGYSAEQILKFYYPGTQVQPLTTSVVYWRDPLPSAAIAAQPPAADPIPAQPIPTAPVASPASKPASTPEKPAEKPAAEFLGIKLPTLDFSVLWEWIPFF</sequence>
<dbReference type="PANTHER" id="PTHR30032">
    <property type="entry name" value="N-ACETYLMURAMOYL-L-ALANINE AMIDASE-RELATED"/>
    <property type="match status" value="1"/>
</dbReference>
<feature type="domain" description="Sporulation stage II protein D amidase enhancer LytB N-terminal" evidence="3">
    <location>
        <begin position="231"/>
        <end position="320"/>
    </location>
</feature>
<accession>A0ABD4T217</accession>
<dbReference type="Proteomes" id="UP000031561">
    <property type="component" value="Unassembled WGS sequence"/>
</dbReference>